<dbReference type="CDD" id="cd05254">
    <property type="entry name" value="dTDP_HR_like_SDR_e"/>
    <property type="match status" value="1"/>
</dbReference>
<dbReference type="InterPro" id="IPR036291">
    <property type="entry name" value="NAD(P)-bd_dom_sf"/>
</dbReference>
<comment type="function">
    <text evidence="6">Catalyzes the reduction of dTDP-6-deoxy-L-lyxo-4-hexulose to yield dTDP-L-rhamnose.</text>
</comment>
<comment type="catalytic activity">
    <reaction evidence="5 6">
        <text>dTDP-beta-L-rhamnose + NADP(+) = dTDP-4-dehydro-beta-L-rhamnose + NADPH + H(+)</text>
        <dbReference type="Rhea" id="RHEA:21796"/>
        <dbReference type="ChEBI" id="CHEBI:15378"/>
        <dbReference type="ChEBI" id="CHEBI:57510"/>
        <dbReference type="ChEBI" id="CHEBI:57783"/>
        <dbReference type="ChEBI" id="CHEBI:58349"/>
        <dbReference type="ChEBI" id="CHEBI:62830"/>
        <dbReference type="EC" id="1.1.1.133"/>
    </reaction>
</comment>
<evidence type="ECO:0000313" key="8">
    <source>
        <dbReference type="EMBL" id="OTQ53481.1"/>
    </source>
</evidence>
<comment type="caution">
    <text evidence="8">The sequence shown here is derived from an EMBL/GenBank/DDBJ whole genome shotgun (WGS) entry which is preliminary data.</text>
</comment>
<reference evidence="8 9" key="1">
    <citation type="submission" date="2017-03" db="EMBL/GenBank/DDBJ databases">
        <title>Comparative genomics of honeybee gut symbionts reveal geographically distinct and subgroup specific antibiotic resistance.</title>
        <authorList>
            <person name="Ludvigsen J."/>
            <person name="Porcellato D."/>
            <person name="Labee-Lund T.M."/>
            <person name="Amdam G.V."/>
            <person name="Rudi K."/>
        </authorList>
    </citation>
    <scope>NUCLEOTIDE SEQUENCE [LARGE SCALE GENOMIC DNA]</scope>
    <source>
        <strain evidence="8 9">A-4-12</strain>
    </source>
</reference>
<keyword evidence="6" id="KW-0560">Oxidoreductase</keyword>
<comment type="cofactor">
    <cofactor evidence="6">
        <name>Mg(2+)</name>
        <dbReference type="ChEBI" id="CHEBI:18420"/>
    </cofactor>
    <text evidence="6">Binds 1 Mg(2+) ion per monomer.</text>
</comment>
<sequence length="288" mass="32085">MKVLLTGANGQLGNCIVDIFPAKWELIKTDAEQLDITDENAVDSFIAKYKPDAVINAAAYTAVDKAEDEPQLAYNVNVIGPKNLAISSKKYNAKFFHVSTDYVFDGTNNIPYTEEDITNPVNIYGKTKREGEIAVLDNAPSAVVIRTSWVFSPYGNNFVKTMLRLATEKQQLSIIEDQLGNPTYAGDLAQVILYLLDKKIDGGIYHFCGDSSTSWFLFAKRIFEIALTLKVITKSPEIIPVKTHAFPTKAKRPKYSVMSVEKLIKYGLFASDWNKGLIHSITKIKSDN</sequence>
<keyword evidence="6" id="KW-0521">NADP</keyword>
<feature type="domain" description="RmlD-like substrate binding" evidence="7">
    <location>
        <begin position="1"/>
        <end position="284"/>
    </location>
</feature>
<evidence type="ECO:0000256" key="3">
    <source>
        <dbReference type="ARBA" id="ARBA00012929"/>
    </source>
</evidence>
<protein>
    <recommendedName>
        <fullName evidence="4 6">dTDP-4-dehydrorhamnose reductase</fullName>
        <ecNumber evidence="3 6">1.1.1.133</ecNumber>
    </recommendedName>
</protein>
<dbReference type="GO" id="GO:0008831">
    <property type="term" value="F:dTDP-4-dehydrorhamnose reductase activity"/>
    <property type="evidence" value="ECO:0007669"/>
    <property type="project" value="UniProtKB-EC"/>
</dbReference>
<dbReference type="EMBL" id="NASK01000058">
    <property type="protein sequence ID" value="OTQ53481.1"/>
    <property type="molecule type" value="Genomic_DNA"/>
</dbReference>
<evidence type="ECO:0000313" key="9">
    <source>
        <dbReference type="Proteomes" id="UP000194968"/>
    </source>
</evidence>
<dbReference type="GO" id="GO:0019305">
    <property type="term" value="P:dTDP-rhamnose biosynthetic process"/>
    <property type="evidence" value="ECO:0007669"/>
    <property type="project" value="UniProtKB-UniPathway"/>
</dbReference>
<dbReference type="InterPro" id="IPR005913">
    <property type="entry name" value="dTDP_dehydrorham_reduct"/>
</dbReference>
<dbReference type="AlphaFoldDB" id="A0A242NXE9"/>
<dbReference type="EC" id="1.1.1.133" evidence="3 6"/>
<dbReference type="Proteomes" id="UP000194968">
    <property type="component" value="Unassembled WGS sequence"/>
</dbReference>
<organism evidence="8 9">
    <name type="scientific">Gilliamella apis</name>
    <dbReference type="NCBI Taxonomy" id="1970738"/>
    <lineage>
        <taxon>Bacteria</taxon>
        <taxon>Pseudomonadati</taxon>
        <taxon>Pseudomonadota</taxon>
        <taxon>Gammaproteobacteria</taxon>
        <taxon>Orbales</taxon>
        <taxon>Orbaceae</taxon>
        <taxon>Gilliamella</taxon>
    </lineage>
</organism>
<comment type="pathway">
    <text evidence="1 6">Carbohydrate biosynthesis; dTDP-L-rhamnose biosynthesis.</text>
</comment>
<dbReference type="OrthoDB" id="9803892at2"/>
<evidence type="ECO:0000256" key="4">
    <source>
        <dbReference type="ARBA" id="ARBA00017099"/>
    </source>
</evidence>
<dbReference type="InterPro" id="IPR029903">
    <property type="entry name" value="RmlD-like-bd"/>
</dbReference>
<dbReference type="PANTHER" id="PTHR10491">
    <property type="entry name" value="DTDP-4-DEHYDRORHAMNOSE REDUCTASE"/>
    <property type="match status" value="1"/>
</dbReference>
<gene>
    <name evidence="8" type="ORF">B6D06_00850</name>
</gene>
<dbReference type="UniPathway" id="UPA00281"/>
<dbReference type="NCBIfam" id="TIGR01214">
    <property type="entry name" value="rmlD"/>
    <property type="match status" value="1"/>
</dbReference>
<evidence type="ECO:0000256" key="2">
    <source>
        <dbReference type="ARBA" id="ARBA00010944"/>
    </source>
</evidence>
<evidence type="ECO:0000259" key="7">
    <source>
        <dbReference type="Pfam" id="PF04321"/>
    </source>
</evidence>
<proteinExistence type="inferred from homology"/>
<dbReference type="RefSeq" id="WP_086319875.1">
    <property type="nucleotide sequence ID" value="NZ_NASD01000007.1"/>
</dbReference>
<dbReference type="FunFam" id="3.40.50.720:FF:000159">
    <property type="entry name" value="dTDP-4-dehydrorhamnose reductase"/>
    <property type="match status" value="1"/>
</dbReference>
<name>A0A242NXE9_9GAMM</name>
<comment type="similarity">
    <text evidence="2 6">Belongs to the dTDP-4-dehydrorhamnose reductase family.</text>
</comment>
<dbReference type="PANTHER" id="PTHR10491:SF4">
    <property type="entry name" value="METHIONINE ADENOSYLTRANSFERASE 2 SUBUNIT BETA"/>
    <property type="match status" value="1"/>
</dbReference>
<accession>A0A242NXE9</accession>
<dbReference type="UniPathway" id="UPA00124"/>
<evidence type="ECO:0000256" key="6">
    <source>
        <dbReference type="RuleBase" id="RU364082"/>
    </source>
</evidence>
<dbReference type="GO" id="GO:0005829">
    <property type="term" value="C:cytosol"/>
    <property type="evidence" value="ECO:0007669"/>
    <property type="project" value="TreeGrafter"/>
</dbReference>
<dbReference type="SUPFAM" id="SSF51735">
    <property type="entry name" value="NAD(P)-binding Rossmann-fold domains"/>
    <property type="match status" value="1"/>
</dbReference>
<dbReference type="Gene3D" id="3.40.50.720">
    <property type="entry name" value="NAD(P)-binding Rossmann-like Domain"/>
    <property type="match status" value="1"/>
</dbReference>
<dbReference type="Pfam" id="PF04321">
    <property type="entry name" value="RmlD_sub_bind"/>
    <property type="match status" value="1"/>
</dbReference>
<evidence type="ECO:0000256" key="5">
    <source>
        <dbReference type="ARBA" id="ARBA00048200"/>
    </source>
</evidence>
<evidence type="ECO:0000256" key="1">
    <source>
        <dbReference type="ARBA" id="ARBA00004781"/>
    </source>
</evidence>
<dbReference type="Gene3D" id="3.90.25.10">
    <property type="entry name" value="UDP-galactose 4-epimerase, domain 1"/>
    <property type="match status" value="1"/>
</dbReference>
<dbReference type="GO" id="GO:0009243">
    <property type="term" value="P:O antigen biosynthetic process"/>
    <property type="evidence" value="ECO:0007669"/>
    <property type="project" value="UniProtKB-UniPathway"/>
</dbReference>